<evidence type="ECO:0000313" key="3">
    <source>
        <dbReference type="EMBL" id="TCJ12638.1"/>
    </source>
</evidence>
<keyword evidence="2" id="KW-0732">Signal</keyword>
<gene>
    <name evidence="3" type="ORF">EPD60_15340</name>
</gene>
<sequence>MKKSILALVALFGTGAMCWAQDTTLRTNTTSTTLQSSGNYAAFGTAANVPSNLQTNLQTTYPSAFSPTWEQRGDWYRASFNNMNRNMQVYYAPNGDNYTVALPVVQSFVPEEVVTKALSMYGSNVYSINRVRGANGLDNYQVTIIENGMSRSEFIGEDGSSVAAVNVFRSDVNDMGNMNNSSSNAANAEMNSNSNMNSTDTSGTMNNSSATSGTNSNMSTPVTDPNVKTKHKVKTDDGKLMKTKTKNGKTKVKGDAVEVKATGGGM</sequence>
<comment type="caution">
    <text evidence="3">The sequence shown here is derived from an EMBL/GenBank/DDBJ whole genome shotgun (WGS) entry which is preliminary data.</text>
</comment>
<dbReference type="Gene3D" id="3.10.450.360">
    <property type="match status" value="1"/>
</dbReference>
<accession>A0A4R1B7P9</accession>
<evidence type="ECO:0008006" key="5">
    <source>
        <dbReference type="Google" id="ProtNLM"/>
    </source>
</evidence>
<proteinExistence type="predicted"/>
<organism evidence="3 4">
    <name type="scientific">Flaviaesturariibacter flavus</name>
    <dbReference type="NCBI Taxonomy" id="2502780"/>
    <lineage>
        <taxon>Bacteria</taxon>
        <taxon>Pseudomonadati</taxon>
        <taxon>Bacteroidota</taxon>
        <taxon>Chitinophagia</taxon>
        <taxon>Chitinophagales</taxon>
        <taxon>Chitinophagaceae</taxon>
        <taxon>Flaviaestuariibacter</taxon>
    </lineage>
</organism>
<dbReference type="OrthoDB" id="679843at2"/>
<dbReference type="SUPFAM" id="SSF160574">
    <property type="entry name" value="BT0923-like"/>
    <property type="match status" value="1"/>
</dbReference>
<name>A0A4R1B7P9_9BACT</name>
<feature type="region of interest" description="Disordered" evidence="1">
    <location>
        <begin position="175"/>
        <end position="237"/>
    </location>
</feature>
<dbReference type="RefSeq" id="WP_131450395.1">
    <property type="nucleotide sequence ID" value="NZ_SJZI01000050.1"/>
</dbReference>
<dbReference type="EMBL" id="SJZI01000050">
    <property type="protein sequence ID" value="TCJ12638.1"/>
    <property type="molecule type" value="Genomic_DNA"/>
</dbReference>
<protein>
    <recommendedName>
        <fullName evidence="5">Beta-lactamase-inhibitor-like PepSY-like domain-containing protein</fullName>
    </recommendedName>
</protein>
<evidence type="ECO:0000256" key="1">
    <source>
        <dbReference type="SAM" id="MobiDB-lite"/>
    </source>
</evidence>
<dbReference type="AlphaFoldDB" id="A0A4R1B7P9"/>
<dbReference type="Proteomes" id="UP000295334">
    <property type="component" value="Unassembled WGS sequence"/>
</dbReference>
<feature type="chain" id="PRO_5020351794" description="Beta-lactamase-inhibitor-like PepSY-like domain-containing protein" evidence="2">
    <location>
        <begin position="21"/>
        <end position="266"/>
    </location>
</feature>
<keyword evidence="4" id="KW-1185">Reference proteome</keyword>
<reference evidence="3 4" key="1">
    <citation type="submission" date="2019-03" db="EMBL/GenBank/DDBJ databases">
        <authorList>
            <person name="Kim M.K.M."/>
        </authorList>
    </citation>
    <scope>NUCLEOTIDE SEQUENCE [LARGE SCALE GENOMIC DNA]</scope>
    <source>
        <strain evidence="3 4">17J68-12</strain>
    </source>
</reference>
<feature type="compositionally biased region" description="Low complexity" evidence="1">
    <location>
        <begin position="175"/>
        <end position="220"/>
    </location>
</feature>
<feature type="signal peptide" evidence="2">
    <location>
        <begin position="1"/>
        <end position="20"/>
    </location>
</feature>
<evidence type="ECO:0000256" key="2">
    <source>
        <dbReference type="SAM" id="SignalP"/>
    </source>
</evidence>
<evidence type="ECO:0000313" key="4">
    <source>
        <dbReference type="Proteomes" id="UP000295334"/>
    </source>
</evidence>